<dbReference type="SUPFAM" id="SSF51197">
    <property type="entry name" value="Clavaminate synthase-like"/>
    <property type="match status" value="1"/>
</dbReference>
<accession>A0A4P7NLD2</accession>
<dbReference type="Pfam" id="PF13621">
    <property type="entry name" value="Cupin_8"/>
    <property type="match status" value="1"/>
</dbReference>
<dbReference type="PROSITE" id="PS51184">
    <property type="entry name" value="JMJC"/>
    <property type="match status" value="1"/>
</dbReference>
<gene>
    <name evidence="2" type="ORF">PoMZ_11753</name>
</gene>
<organism evidence="2 3">
    <name type="scientific">Pyricularia oryzae</name>
    <name type="common">Rice blast fungus</name>
    <name type="synonym">Magnaporthe oryzae</name>
    <dbReference type="NCBI Taxonomy" id="318829"/>
    <lineage>
        <taxon>Eukaryota</taxon>
        <taxon>Fungi</taxon>
        <taxon>Dikarya</taxon>
        <taxon>Ascomycota</taxon>
        <taxon>Pezizomycotina</taxon>
        <taxon>Sordariomycetes</taxon>
        <taxon>Sordariomycetidae</taxon>
        <taxon>Magnaporthales</taxon>
        <taxon>Pyriculariaceae</taxon>
        <taxon>Pyricularia</taxon>
    </lineage>
</organism>
<proteinExistence type="predicted"/>
<dbReference type="InterPro" id="IPR041667">
    <property type="entry name" value="Cupin_8"/>
</dbReference>
<reference evidence="2 3" key="1">
    <citation type="journal article" date="2019" name="Mol. Biol. Evol.">
        <title>Blast fungal genomes show frequent chromosomal changes, gene gains and losses, and effector gene turnover.</title>
        <authorList>
            <person name="Gomez Luciano L.B."/>
            <person name="Jason Tsai I."/>
            <person name="Chuma I."/>
            <person name="Tosa Y."/>
            <person name="Chen Y.H."/>
            <person name="Li J.Y."/>
            <person name="Li M.Y."/>
            <person name="Jade Lu M.Y."/>
            <person name="Nakayashiki H."/>
            <person name="Li W.H."/>
        </authorList>
    </citation>
    <scope>NUCLEOTIDE SEQUENCE [LARGE SCALE GENOMIC DNA]</scope>
    <source>
        <strain evidence="2">MZ5-1-6</strain>
    </source>
</reference>
<evidence type="ECO:0000313" key="3">
    <source>
        <dbReference type="Proteomes" id="UP000294847"/>
    </source>
</evidence>
<dbReference type="EMBL" id="CP034208">
    <property type="protein sequence ID" value="QBZ62866.1"/>
    <property type="molecule type" value="Genomic_DNA"/>
</dbReference>
<evidence type="ECO:0000313" key="2">
    <source>
        <dbReference type="EMBL" id="QBZ62866.1"/>
    </source>
</evidence>
<dbReference type="AlphaFoldDB" id="A0A4P7NLD2"/>
<name>A0A4P7NLD2_PYROR</name>
<dbReference type="PANTHER" id="PTHR12461">
    <property type="entry name" value="HYPOXIA-INDUCIBLE FACTOR 1 ALPHA INHIBITOR-RELATED"/>
    <property type="match status" value="1"/>
</dbReference>
<dbReference type="InterPro" id="IPR003347">
    <property type="entry name" value="JmjC_dom"/>
</dbReference>
<sequence length="412" mass="46045">MENQSGLLGGQVRFAEVIRWSVPRGRLVAHGLWYEMLGVLIFIMKPVPWRYLIQGSALDINEISLSHFQQNFFQPGLPVVLRNPLPTSLAGNARSLAPYYEALRPTDGLSKHSGLRLWKQSNILTKGEDEYSCHQPLWQCWDTAFGGNHHTSCPFEIGVSPRQQPGLTHFLLWLRARLPDIPRDDIVDHQLGEQDMQLESLLSTELRSCTPGSSMIRFEGPISLFKLAVMYNHASLSSGGQPLANFYVAQLPIADLPPNLQAALAPPHVVLNAGKGDVYGGSLWMGLTPTKTSWHRDPNPNILSQSVGSKLVRMMPPRSGERVFHDVHSRLGTRNFNSRFRGMELLDGPEATALDDAVWGPDADQMPEMVEVTLNPDESLFIPKGWWHSVKSLNPGTAFNGLLNVSVNYWFR</sequence>
<protein>
    <recommendedName>
        <fullName evidence="1">JmjC domain-containing protein</fullName>
    </recommendedName>
</protein>
<dbReference type="Gene3D" id="2.60.120.650">
    <property type="entry name" value="Cupin"/>
    <property type="match status" value="1"/>
</dbReference>
<dbReference type="PANTHER" id="PTHR12461:SF105">
    <property type="entry name" value="HYPOXIA-INDUCIBLE FACTOR 1-ALPHA INHIBITOR"/>
    <property type="match status" value="1"/>
</dbReference>
<evidence type="ECO:0000259" key="1">
    <source>
        <dbReference type="PROSITE" id="PS51184"/>
    </source>
</evidence>
<feature type="domain" description="JmjC" evidence="1">
    <location>
        <begin position="245"/>
        <end position="412"/>
    </location>
</feature>
<dbReference type="Proteomes" id="UP000294847">
    <property type="component" value="Chromosome 5"/>
</dbReference>